<dbReference type="GO" id="GO:0033748">
    <property type="term" value="F:hydrogenase (acceptor) activity"/>
    <property type="evidence" value="ECO:0007669"/>
    <property type="project" value="UniProtKB-EC"/>
</dbReference>
<evidence type="ECO:0000313" key="20">
    <source>
        <dbReference type="Proteomes" id="UP000886602"/>
    </source>
</evidence>
<evidence type="ECO:0000259" key="17">
    <source>
        <dbReference type="Pfam" id="PF01058"/>
    </source>
</evidence>
<keyword evidence="13 15" id="KW-0003">3Fe-4S</keyword>
<gene>
    <name evidence="19" type="ORF">IPJ48_04465</name>
</gene>
<dbReference type="InterPro" id="IPR001821">
    <property type="entry name" value="NiFe_hydrogenase_ssu"/>
</dbReference>
<keyword evidence="11 15" id="KW-0408">Iron</keyword>
<accession>A0A9D7F5D8</accession>
<feature type="binding site" evidence="15">
    <location>
        <position position="114"/>
    </location>
    <ligand>
        <name>[4Fe-4S] cluster</name>
        <dbReference type="ChEBI" id="CHEBI:49883"/>
        <label>1</label>
    </ligand>
</feature>
<evidence type="ECO:0000256" key="16">
    <source>
        <dbReference type="SAM" id="MobiDB-lite"/>
    </source>
</evidence>
<evidence type="ECO:0000256" key="3">
    <source>
        <dbReference type="ARBA" id="ARBA00004196"/>
    </source>
</evidence>
<dbReference type="GO" id="GO:0051539">
    <property type="term" value="F:4 iron, 4 sulfur cluster binding"/>
    <property type="evidence" value="ECO:0007669"/>
    <property type="project" value="UniProtKB-KW"/>
</dbReference>
<comment type="similarity">
    <text evidence="4">Belongs to the [NiFe]/[NiFeSe] hydrogenase small subunit family.</text>
</comment>
<evidence type="ECO:0000256" key="15">
    <source>
        <dbReference type="PIRSR" id="PIRSR000310-1"/>
    </source>
</evidence>
<feature type="binding site" evidence="15">
    <location>
        <position position="261"/>
    </location>
    <ligand>
        <name>[3Fe-4S] cluster</name>
        <dbReference type="ChEBI" id="CHEBI:21137"/>
    </ligand>
</feature>
<comment type="cofactor">
    <cofactor evidence="1">
        <name>[3Fe-4S] cluster</name>
        <dbReference type="ChEBI" id="CHEBI:21137"/>
    </cofactor>
</comment>
<dbReference type="PANTHER" id="PTHR30013:SF5">
    <property type="entry name" value="HYDROGENASE SMALL SUBUNIT"/>
    <property type="match status" value="1"/>
</dbReference>
<dbReference type="GO" id="GO:0009061">
    <property type="term" value="P:anaerobic respiration"/>
    <property type="evidence" value="ECO:0007669"/>
    <property type="project" value="TreeGrafter"/>
</dbReference>
<dbReference type="GO" id="GO:0044569">
    <property type="term" value="C:[Ni-Fe] hydrogenase complex"/>
    <property type="evidence" value="ECO:0007669"/>
    <property type="project" value="TreeGrafter"/>
</dbReference>
<name>A0A9D7F5D8_9RHOO</name>
<feature type="binding site" evidence="15">
    <location>
        <position position="224"/>
    </location>
    <ligand>
        <name>[4Fe-4S] cluster</name>
        <dbReference type="ChEBI" id="CHEBI:49883"/>
        <label>2</label>
    </ligand>
</feature>
<dbReference type="SUPFAM" id="SSF56770">
    <property type="entry name" value="HydA/Nqo6-like"/>
    <property type="match status" value="1"/>
</dbReference>
<feature type="binding site" evidence="15">
    <location>
        <position position="231"/>
    </location>
    <ligand>
        <name>[4Fe-4S] cluster</name>
        <dbReference type="ChEBI" id="CHEBI:49883"/>
        <label>2</label>
    </ligand>
</feature>
<feature type="region of interest" description="Disordered" evidence="16">
    <location>
        <begin position="305"/>
        <end position="330"/>
    </location>
</feature>
<evidence type="ECO:0000256" key="1">
    <source>
        <dbReference type="ARBA" id="ARBA00001927"/>
    </source>
</evidence>
<feature type="binding site" evidence="15">
    <location>
        <position position="14"/>
    </location>
    <ligand>
        <name>[4Fe-4S] cluster</name>
        <dbReference type="ChEBI" id="CHEBI:49883"/>
        <label>1</label>
    </ligand>
</feature>
<keyword evidence="9" id="KW-0732">Signal</keyword>
<reference evidence="19" key="1">
    <citation type="submission" date="2020-10" db="EMBL/GenBank/DDBJ databases">
        <title>Connecting structure to function with the recovery of over 1000 high-quality activated sludge metagenome-assembled genomes encoding full-length rRNA genes using long-read sequencing.</title>
        <authorList>
            <person name="Singleton C.M."/>
            <person name="Petriglieri F."/>
            <person name="Kristensen J.M."/>
            <person name="Kirkegaard R.H."/>
            <person name="Michaelsen T.Y."/>
            <person name="Andersen M.H."/>
            <person name="Karst S.M."/>
            <person name="Dueholm M.S."/>
            <person name="Nielsen P.H."/>
            <person name="Albertsen M."/>
        </authorList>
    </citation>
    <scope>NUCLEOTIDE SEQUENCE</scope>
    <source>
        <strain evidence="19">EsbW_18-Q3-R4-48_MAXAC.044</strain>
    </source>
</reference>
<dbReference type="Pfam" id="PF14720">
    <property type="entry name" value="NiFe_hyd_SSU_C"/>
    <property type="match status" value="1"/>
</dbReference>
<dbReference type="Pfam" id="PF01058">
    <property type="entry name" value="Oxidored_q6"/>
    <property type="match status" value="1"/>
</dbReference>
<dbReference type="Gene3D" id="4.10.480.10">
    <property type="entry name" value="Cytochrome-c3 hydrogenase, C-terminal domain"/>
    <property type="match status" value="1"/>
</dbReference>
<comment type="cofactor">
    <cofactor evidence="2">
        <name>[4Fe-4S] cluster</name>
        <dbReference type="ChEBI" id="CHEBI:49883"/>
    </cofactor>
</comment>
<dbReference type="GO" id="GO:0009375">
    <property type="term" value="C:ferredoxin hydrogenase complex"/>
    <property type="evidence" value="ECO:0007669"/>
    <property type="project" value="InterPro"/>
</dbReference>
<dbReference type="GO" id="GO:0046872">
    <property type="term" value="F:metal ion binding"/>
    <property type="evidence" value="ECO:0007669"/>
    <property type="project" value="UniProtKB-KW"/>
</dbReference>
<comment type="catalytic activity">
    <reaction evidence="14">
        <text>H2 + A = AH2</text>
        <dbReference type="Rhea" id="RHEA:12116"/>
        <dbReference type="ChEBI" id="CHEBI:13193"/>
        <dbReference type="ChEBI" id="CHEBI:17499"/>
        <dbReference type="ChEBI" id="CHEBI:18276"/>
        <dbReference type="EC" id="1.12.99.6"/>
    </reaction>
</comment>
<evidence type="ECO:0000256" key="14">
    <source>
        <dbReference type="ARBA" id="ARBA00048757"/>
    </source>
</evidence>
<keyword evidence="10" id="KW-0560">Oxidoreductase</keyword>
<dbReference type="AlphaFoldDB" id="A0A9D7F5D8"/>
<dbReference type="EC" id="1.12.99.6" evidence="6"/>
<evidence type="ECO:0000256" key="4">
    <source>
        <dbReference type="ARBA" id="ARBA00006605"/>
    </source>
</evidence>
<dbReference type="PIRSF" id="PIRSF000310">
    <property type="entry name" value="NiFe_hyd_ssu"/>
    <property type="match status" value="1"/>
</dbReference>
<dbReference type="GO" id="GO:0009055">
    <property type="term" value="F:electron transfer activity"/>
    <property type="evidence" value="ECO:0007669"/>
    <property type="project" value="TreeGrafter"/>
</dbReference>
<dbReference type="GO" id="GO:0016020">
    <property type="term" value="C:membrane"/>
    <property type="evidence" value="ECO:0007669"/>
    <property type="project" value="TreeGrafter"/>
</dbReference>
<keyword evidence="7 15" id="KW-0004">4Fe-4S</keyword>
<keyword evidence="8 15" id="KW-0479">Metal-binding</keyword>
<evidence type="ECO:0000256" key="6">
    <source>
        <dbReference type="ARBA" id="ARBA00012082"/>
    </source>
</evidence>
<evidence type="ECO:0000256" key="12">
    <source>
        <dbReference type="ARBA" id="ARBA00023014"/>
    </source>
</evidence>
<evidence type="ECO:0000256" key="10">
    <source>
        <dbReference type="ARBA" id="ARBA00023002"/>
    </source>
</evidence>
<evidence type="ECO:0000256" key="9">
    <source>
        <dbReference type="ARBA" id="ARBA00022729"/>
    </source>
</evidence>
<evidence type="ECO:0000256" key="8">
    <source>
        <dbReference type="ARBA" id="ARBA00022723"/>
    </source>
</evidence>
<evidence type="ECO:0000259" key="18">
    <source>
        <dbReference type="Pfam" id="PF14720"/>
    </source>
</evidence>
<feature type="domain" description="Cytochrome-c3 hydrogenase C-terminal" evidence="18">
    <location>
        <begin position="198"/>
        <end position="273"/>
    </location>
</feature>
<organism evidence="19 20">
    <name type="scientific">Candidatus Propionivibrio dominans</name>
    <dbReference type="NCBI Taxonomy" id="2954373"/>
    <lineage>
        <taxon>Bacteria</taxon>
        <taxon>Pseudomonadati</taxon>
        <taxon>Pseudomonadota</taxon>
        <taxon>Betaproteobacteria</taxon>
        <taxon>Rhodocyclales</taxon>
        <taxon>Rhodocyclaceae</taxon>
        <taxon>Propionivibrio</taxon>
    </lineage>
</organism>
<feature type="binding site" evidence="15">
    <location>
        <position position="11"/>
    </location>
    <ligand>
        <name>[4Fe-4S] cluster</name>
        <dbReference type="ChEBI" id="CHEBI:49883"/>
        <label>1</label>
    </ligand>
</feature>
<evidence type="ECO:0000256" key="5">
    <source>
        <dbReference type="ARBA" id="ARBA00011771"/>
    </source>
</evidence>
<dbReference type="EMBL" id="JADJNC010000006">
    <property type="protein sequence ID" value="MBK7422394.1"/>
    <property type="molecule type" value="Genomic_DNA"/>
</dbReference>
<feature type="binding site" evidence="15">
    <location>
        <position position="258"/>
    </location>
    <ligand>
        <name>[3Fe-4S] cluster</name>
        <dbReference type="ChEBI" id="CHEBI:21137"/>
    </ligand>
</feature>
<feature type="binding site" evidence="15">
    <location>
        <position position="201"/>
    </location>
    <ligand>
        <name>[4Fe-4S] cluster</name>
        <dbReference type="ChEBI" id="CHEBI:49883"/>
        <label>2</label>
    </ligand>
</feature>
<keyword evidence="12 15" id="KW-0411">Iron-sulfur</keyword>
<sequence length="330" mass="35396">MNLLWLQSGGCGGCTLSWLGYEHGPLFQVLADEGVELLWHPSVSEAGVDEARELIAECADGRRTVDVLCIEGSLLRGPQGSGAYHRFGGGRQSMAEWVRQIAGRARHVVAVGTCSSFGGVTAAGVNPTDACGLQYDGELDGGLLGPHFRDPSGLPVINISGCPPHPDWITETLALLAHGQLGALDLDDYGRPRFYADQLVHHGCPRNEYYEYKASAGKHSDQGCLMEQLGCKGTQAHADCNQRLWNGQGSCLRGGFACIRCTDPGFEEPGHPFETTPKIAGIPIGLPSDMPKAWFVALAALSKSATPARVRENARADHLKRTPSVKRGRK</sequence>
<evidence type="ECO:0000256" key="13">
    <source>
        <dbReference type="ARBA" id="ARBA00023291"/>
    </source>
</evidence>
<evidence type="ECO:0000256" key="2">
    <source>
        <dbReference type="ARBA" id="ARBA00001966"/>
    </source>
</evidence>
<dbReference type="Proteomes" id="UP000886602">
    <property type="component" value="Unassembled WGS sequence"/>
</dbReference>
<evidence type="ECO:0000256" key="7">
    <source>
        <dbReference type="ARBA" id="ARBA00022485"/>
    </source>
</evidence>
<dbReference type="InterPro" id="IPR037024">
    <property type="entry name" value="NiFe_Hase_small_N_sf"/>
</dbReference>
<comment type="subcellular location">
    <subcellularLocation>
        <location evidence="3">Cell envelope</location>
    </subcellularLocation>
</comment>
<feature type="binding site" evidence="15">
    <location>
        <position position="162"/>
    </location>
    <ligand>
        <name>[4Fe-4S] cluster</name>
        <dbReference type="ChEBI" id="CHEBI:49883"/>
        <label>1</label>
    </ligand>
</feature>
<comment type="subunit">
    <text evidence="5">Heterodimer of a large and a small subunit.</text>
</comment>
<feature type="binding site" evidence="15">
    <location>
        <position position="240"/>
    </location>
    <ligand>
        <name>[3Fe-4S] cluster</name>
        <dbReference type="ChEBI" id="CHEBI:21137"/>
    </ligand>
</feature>
<evidence type="ECO:0000256" key="11">
    <source>
        <dbReference type="ARBA" id="ARBA00023004"/>
    </source>
</evidence>
<dbReference type="GO" id="GO:0030313">
    <property type="term" value="C:cell envelope"/>
    <property type="evidence" value="ECO:0007669"/>
    <property type="project" value="UniProtKB-SubCell"/>
</dbReference>
<dbReference type="InterPro" id="IPR027394">
    <property type="entry name" value="Cytochrome-c3_hydrogenase_C"/>
</dbReference>
<dbReference type="GO" id="GO:0051538">
    <property type="term" value="F:3 iron, 4 sulfur cluster binding"/>
    <property type="evidence" value="ECO:0007669"/>
    <property type="project" value="UniProtKB-KW"/>
</dbReference>
<dbReference type="Gene3D" id="3.40.50.700">
    <property type="entry name" value="NADH:ubiquinone oxidoreductase-like, 20kDa subunit"/>
    <property type="match status" value="1"/>
</dbReference>
<dbReference type="InterPro" id="IPR006137">
    <property type="entry name" value="NADH_UbQ_OxRdtase-like_20kDa"/>
</dbReference>
<protein>
    <recommendedName>
        <fullName evidence="6">hydrogenase (acceptor)</fullName>
        <ecNumber evidence="6">1.12.99.6</ecNumber>
    </recommendedName>
</protein>
<feature type="compositionally biased region" description="Basic and acidic residues" evidence="16">
    <location>
        <begin position="309"/>
        <end position="320"/>
    </location>
</feature>
<proteinExistence type="inferred from homology"/>
<feature type="domain" description="NADH:ubiquinone oxidoreductase-like 20kDa subunit" evidence="17">
    <location>
        <begin position="11"/>
        <end position="174"/>
    </location>
</feature>
<evidence type="ECO:0000313" key="19">
    <source>
        <dbReference type="EMBL" id="MBK7422394.1"/>
    </source>
</evidence>
<dbReference type="InterPro" id="IPR037148">
    <property type="entry name" value="NiFe-Hase_small_C_sf"/>
</dbReference>
<feature type="binding site" evidence="15">
    <location>
        <position position="204"/>
    </location>
    <ligand>
        <name>[4Fe-4S] cluster</name>
        <dbReference type="ChEBI" id="CHEBI:49883"/>
        <label>2</label>
    </ligand>
</feature>
<feature type="compositionally biased region" description="Basic residues" evidence="16">
    <location>
        <begin position="321"/>
        <end position="330"/>
    </location>
</feature>
<dbReference type="PANTHER" id="PTHR30013">
    <property type="entry name" value="NIFE / NIFESE HYDROGENASE SMALL SUBUNIT FAMILY MEMBER"/>
    <property type="match status" value="1"/>
</dbReference>
<comment type="caution">
    <text evidence="19">The sequence shown here is derived from an EMBL/GenBank/DDBJ whole genome shotgun (WGS) entry which is preliminary data.</text>
</comment>
<dbReference type="GO" id="GO:0008901">
    <property type="term" value="F:ferredoxin hydrogenase activity"/>
    <property type="evidence" value="ECO:0007669"/>
    <property type="project" value="InterPro"/>
</dbReference>